<name>A0ABD0Y2Q8_9HEMI</name>
<keyword evidence="1 8" id="KW-0645">Protease</keyword>
<dbReference type="InterPro" id="IPR018114">
    <property type="entry name" value="TRYPSIN_HIS"/>
</dbReference>
<dbReference type="InterPro" id="IPR033116">
    <property type="entry name" value="TRYPSIN_SER"/>
</dbReference>
<dbReference type="GO" id="GO:0006508">
    <property type="term" value="P:proteolysis"/>
    <property type="evidence" value="ECO:0007669"/>
    <property type="project" value="UniProtKB-KW"/>
</dbReference>
<keyword evidence="5" id="KW-1015">Disulfide bond</keyword>
<sequence length="235" mass="25882">GFRPHKKWICGGSLISERFVLTAAHCIPPAGREGLIVRLGELDYSRTDEDTVPEDFSVSRVVVHPEYKRSSLYHDIALLELHREVTFTPWIRPICLHTQKTVPFKTATVSGWGRIGPVDPLSSTLLVADVNLVSKGDCRAVRGTNSKLTRGVSDESMICAGDLTGKRDTCQGDSGGPLYVRMSNRCLPTQIGITSFGGLCTRPNSPGVYTKVYHYLSWIESIVWANSSFAKDVGR</sequence>
<evidence type="ECO:0000256" key="5">
    <source>
        <dbReference type="ARBA" id="ARBA00023157"/>
    </source>
</evidence>
<dbReference type="InterPro" id="IPR001254">
    <property type="entry name" value="Trypsin_dom"/>
</dbReference>
<comment type="similarity">
    <text evidence="7">Belongs to the peptidase S1 family. CLIP subfamily.</text>
</comment>
<dbReference type="InterPro" id="IPR009003">
    <property type="entry name" value="Peptidase_S1_PA"/>
</dbReference>
<dbReference type="FunFam" id="2.40.10.10:FF:000002">
    <property type="entry name" value="Transmembrane protease serine"/>
    <property type="match status" value="1"/>
</dbReference>
<dbReference type="Gene3D" id="2.40.10.10">
    <property type="entry name" value="Trypsin-like serine proteases"/>
    <property type="match status" value="1"/>
</dbReference>
<dbReference type="PROSITE" id="PS00135">
    <property type="entry name" value="TRYPSIN_SER"/>
    <property type="match status" value="1"/>
</dbReference>
<accession>A0ABD0Y2Q8</accession>
<reference evidence="10 11" key="1">
    <citation type="submission" date="2024-07" db="EMBL/GenBank/DDBJ databases">
        <title>Chromosome-level genome assembly of the water stick insect Ranatra chinensis (Heteroptera: Nepidae).</title>
        <authorList>
            <person name="Liu X."/>
        </authorList>
    </citation>
    <scope>NUCLEOTIDE SEQUENCE [LARGE SCALE GENOMIC DNA]</scope>
    <source>
        <strain evidence="10">Cailab_2021Rc</strain>
        <tissue evidence="10">Muscle</tissue>
    </source>
</reference>
<dbReference type="SMART" id="SM00020">
    <property type="entry name" value="Tryp_SPc"/>
    <property type="match status" value="1"/>
</dbReference>
<dbReference type="FunFam" id="2.40.10.10:FF:000028">
    <property type="entry name" value="Serine protease easter"/>
    <property type="match status" value="1"/>
</dbReference>
<gene>
    <name evidence="10" type="ORF">AAG570_004082</name>
</gene>
<evidence type="ECO:0000256" key="6">
    <source>
        <dbReference type="ARBA" id="ARBA00023180"/>
    </source>
</evidence>
<dbReference type="Pfam" id="PF00089">
    <property type="entry name" value="Trypsin"/>
    <property type="match status" value="1"/>
</dbReference>
<keyword evidence="2" id="KW-0732">Signal</keyword>
<dbReference type="PANTHER" id="PTHR24264:SF54">
    <property type="entry name" value="PEPTIDASE S1 DOMAIN-CONTAINING PROTEIN"/>
    <property type="match status" value="1"/>
</dbReference>
<keyword evidence="4 8" id="KW-0720">Serine protease</keyword>
<dbReference type="GO" id="GO:0008236">
    <property type="term" value="F:serine-type peptidase activity"/>
    <property type="evidence" value="ECO:0007669"/>
    <property type="project" value="UniProtKB-KW"/>
</dbReference>
<keyword evidence="6" id="KW-0325">Glycoprotein</keyword>
<dbReference type="InterPro" id="IPR050127">
    <property type="entry name" value="Serine_Proteases_S1"/>
</dbReference>
<dbReference type="InterPro" id="IPR001314">
    <property type="entry name" value="Peptidase_S1A"/>
</dbReference>
<dbReference type="AlphaFoldDB" id="A0ABD0Y2Q8"/>
<feature type="domain" description="Peptidase S1" evidence="9">
    <location>
        <begin position="1"/>
        <end position="224"/>
    </location>
</feature>
<dbReference type="InterPro" id="IPR043504">
    <property type="entry name" value="Peptidase_S1_PA_chymotrypsin"/>
</dbReference>
<proteinExistence type="inferred from homology"/>
<dbReference type="PROSITE" id="PS00134">
    <property type="entry name" value="TRYPSIN_HIS"/>
    <property type="match status" value="1"/>
</dbReference>
<evidence type="ECO:0000256" key="8">
    <source>
        <dbReference type="RuleBase" id="RU363034"/>
    </source>
</evidence>
<evidence type="ECO:0000256" key="3">
    <source>
        <dbReference type="ARBA" id="ARBA00022801"/>
    </source>
</evidence>
<dbReference type="EMBL" id="JBFDAA010000015">
    <property type="protein sequence ID" value="KAL1117767.1"/>
    <property type="molecule type" value="Genomic_DNA"/>
</dbReference>
<evidence type="ECO:0000313" key="10">
    <source>
        <dbReference type="EMBL" id="KAL1117767.1"/>
    </source>
</evidence>
<keyword evidence="11" id="KW-1185">Reference proteome</keyword>
<dbReference type="PROSITE" id="PS50240">
    <property type="entry name" value="TRYPSIN_DOM"/>
    <property type="match status" value="1"/>
</dbReference>
<evidence type="ECO:0000313" key="11">
    <source>
        <dbReference type="Proteomes" id="UP001558652"/>
    </source>
</evidence>
<protein>
    <recommendedName>
        <fullName evidence="9">Peptidase S1 domain-containing protein</fullName>
    </recommendedName>
</protein>
<evidence type="ECO:0000256" key="4">
    <source>
        <dbReference type="ARBA" id="ARBA00022825"/>
    </source>
</evidence>
<feature type="non-terminal residue" evidence="10">
    <location>
        <position position="1"/>
    </location>
</feature>
<evidence type="ECO:0000259" key="9">
    <source>
        <dbReference type="PROSITE" id="PS50240"/>
    </source>
</evidence>
<dbReference type="PANTHER" id="PTHR24264">
    <property type="entry name" value="TRYPSIN-RELATED"/>
    <property type="match status" value="1"/>
</dbReference>
<evidence type="ECO:0000256" key="7">
    <source>
        <dbReference type="ARBA" id="ARBA00024195"/>
    </source>
</evidence>
<organism evidence="10 11">
    <name type="scientific">Ranatra chinensis</name>
    <dbReference type="NCBI Taxonomy" id="642074"/>
    <lineage>
        <taxon>Eukaryota</taxon>
        <taxon>Metazoa</taxon>
        <taxon>Ecdysozoa</taxon>
        <taxon>Arthropoda</taxon>
        <taxon>Hexapoda</taxon>
        <taxon>Insecta</taxon>
        <taxon>Pterygota</taxon>
        <taxon>Neoptera</taxon>
        <taxon>Paraneoptera</taxon>
        <taxon>Hemiptera</taxon>
        <taxon>Heteroptera</taxon>
        <taxon>Panheteroptera</taxon>
        <taxon>Nepomorpha</taxon>
        <taxon>Nepidae</taxon>
        <taxon>Ranatrinae</taxon>
        <taxon>Ranatra</taxon>
    </lineage>
</organism>
<dbReference type="Proteomes" id="UP001558652">
    <property type="component" value="Unassembled WGS sequence"/>
</dbReference>
<comment type="caution">
    <text evidence="10">The sequence shown here is derived from an EMBL/GenBank/DDBJ whole genome shotgun (WGS) entry which is preliminary data.</text>
</comment>
<evidence type="ECO:0000256" key="2">
    <source>
        <dbReference type="ARBA" id="ARBA00022729"/>
    </source>
</evidence>
<keyword evidence="3 8" id="KW-0378">Hydrolase</keyword>
<dbReference type="CDD" id="cd00190">
    <property type="entry name" value="Tryp_SPc"/>
    <property type="match status" value="1"/>
</dbReference>
<evidence type="ECO:0000256" key="1">
    <source>
        <dbReference type="ARBA" id="ARBA00022670"/>
    </source>
</evidence>
<dbReference type="PRINTS" id="PR00722">
    <property type="entry name" value="CHYMOTRYPSIN"/>
</dbReference>
<dbReference type="SUPFAM" id="SSF50494">
    <property type="entry name" value="Trypsin-like serine proteases"/>
    <property type="match status" value="1"/>
</dbReference>